<protein>
    <submittedName>
        <fullName evidence="7">LemA family protein</fullName>
    </submittedName>
</protein>
<accession>A0A9Q4FS81</accession>
<dbReference type="SUPFAM" id="SSF140478">
    <property type="entry name" value="LemA-like"/>
    <property type="match status" value="1"/>
</dbReference>
<organism evidence="7 8">
    <name type="scientific">Devosia ureilytica</name>
    <dbReference type="NCBI Taxonomy" id="2952754"/>
    <lineage>
        <taxon>Bacteria</taxon>
        <taxon>Pseudomonadati</taxon>
        <taxon>Pseudomonadota</taxon>
        <taxon>Alphaproteobacteria</taxon>
        <taxon>Hyphomicrobiales</taxon>
        <taxon>Devosiaceae</taxon>
        <taxon>Devosia</taxon>
    </lineage>
</organism>
<evidence type="ECO:0000256" key="3">
    <source>
        <dbReference type="ARBA" id="ARBA00022692"/>
    </source>
</evidence>
<evidence type="ECO:0000256" key="1">
    <source>
        <dbReference type="ARBA" id="ARBA00004167"/>
    </source>
</evidence>
<feature type="transmembrane region" description="Helical" evidence="6">
    <location>
        <begin position="34"/>
        <end position="52"/>
    </location>
</feature>
<proteinExistence type="inferred from homology"/>
<sequence>MSDEAIKSGISAAFGTAVTFVSFVVFVLSGDPLVGLFVLAGLVWAIIAQWLLHIELTKLSEDIDEAVSNFRMLLSRTELLQARVEQIADALSRDEALVHLGIVDGLRSAAATLASSPAPSFVLTNLAANFPKLNNVAGFTEAQRTAREMEQRIDTDLRSVYSKVAAYNMAVKSPPTSFFAGIMNFAPRSDLNYGR</sequence>
<dbReference type="GO" id="GO:0016020">
    <property type="term" value="C:membrane"/>
    <property type="evidence" value="ECO:0007669"/>
    <property type="project" value="UniProtKB-SubCell"/>
</dbReference>
<dbReference type="InterPro" id="IPR023353">
    <property type="entry name" value="LemA-like_dom_sf"/>
</dbReference>
<comment type="caution">
    <text evidence="7">The sequence shown here is derived from an EMBL/GenBank/DDBJ whole genome shotgun (WGS) entry which is preliminary data.</text>
</comment>
<keyword evidence="4 6" id="KW-1133">Transmembrane helix</keyword>
<gene>
    <name evidence="7" type="ORF">NF348_05750</name>
</gene>
<keyword evidence="3 6" id="KW-0812">Transmembrane</keyword>
<keyword evidence="8" id="KW-1185">Reference proteome</keyword>
<evidence type="ECO:0000256" key="6">
    <source>
        <dbReference type="SAM" id="Phobius"/>
    </source>
</evidence>
<dbReference type="Proteomes" id="UP001060275">
    <property type="component" value="Unassembled WGS sequence"/>
</dbReference>
<comment type="similarity">
    <text evidence="2">Belongs to the LemA family.</text>
</comment>
<comment type="subcellular location">
    <subcellularLocation>
        <location evidence="1">Membrane</location>
        <topology evidence="1">Single-pass membrane protein</topology>
    </subcellularLocation>
</comment>
<name>A0A9Q4FS81_9HYPH</name>
<dbReference type="EMBL" id="JAMWDU010000002">
    <property type="protein sequence ID" value="MCP8886600.1"/>
    <property type="molecule type" value="Genomic_DNA"/>
</dbReference>
<dbReference type="Pfam" id="PF04011">
    <property type="entry name" value="LemA"/>
    <property type="match status" value="1"/>
</dbReference>
<evidence type="ECO:0000256" key="2">
    <source>
        <dbReference type="ARBA" id="ARBA00008854"/>
    </source>
</evidence>
<evidence type="ECO:0000313" key="7">
    <source>
        <dbReference type="EMBL" id="MCP8886600.1"/>
    </source>
</evidence>
<evidence type="ECO:0000256" key="4">
    <source>
        <dbReference type="ARBA" id="ARBA00022989"/>
    </source>
</evidence>
<dbReference type="Gene3D" id="1.20.1440.20">
    <property type="entry name" value="LemA-like domain"/>
    <property type="match status" value="1"/>
</dbReference>
<evidence type="ECO:0000313" key="8">
    <source>
        <dbReference type="Proteomes" id="UP001060275"/>
    </source>
</evidence>
<dbReference type="InterPro" id="IPR007156">
    <property type="entry name" value="MamQ_LemA"/>
</dbReference>
<evidence type="ECO:0000256" key="5">
    <source>
        <dbReference type="ARBA" id="ARBA00023136"/>
    </source>
</evidence>
<feature type="transmembrane region" description="Helical" evidence="6">
    <location>
        <begin position="12"/>
        <end position="28"/>
    </location>
</feature>
<reference evidence="7" key="1">
    <citation type="submission" date="2022-06" db="EMBL/GenBank/DDBJ databases">
        <title>Devosia sp. XJ19-45 genome assembly.</title>
        <authorList>
            <person name="Li B."/>
            <person name="Cai M."/>
            <person name="Nie G."/>
            <person name="Li W."/>
        </authorList>
    </citation>
    <scope>NUCLEOTIDE SEQUENCE</scope>
    <source>
        <strain evidence="7">XJ19-45</strain>
    </source>
</reference>
<dbReference type="RefSeq" id="WP_254673716.1">
    <property type="nucleotide sequence ID" value="NZ_JAMWDU010000002.1"/>
</dbReference>
<keyword evidence="5 6" id="KW-0472">Membrane</keyword>
<dbReference type="AlphaFoldDB" id="A0A9Q4FS81"/>